<evidence type="ECO:0000259" key="3">
    <source>
        <dbReference type="Pfam" id="PF21436"/>
    </source>
</evidence>
<evidence type="ECO:0000313" key="5">
    <source>
        <dbReference type="Proteomes" id="UP000002601"/>
    </source>
</evidence>
<dbReference type="InterPro" id="IPR048307">
    <property type="entry name" value="STT3_N"/>
</dbReference>
<feature type="transmembrane region" description="Helical" evidence="1">
    <location>
        <begin position="373"/>
        <end position="390"/>
    </location>
</feature>
<dbReference type="RefSeq" id="WP_015853508.1">
    <property type="nucleotide sequence ID" value="NC_012881.1"/>
</dbReference>
<protein>
    <recommendedName>
        <fullName evidence="6">Oligosaccharyl transferase STT3 subunit</fullName>
    </recommendedName>
</protein>
<proteinExistence type="predicted"/>
<dbReference type="UniPathway" id="UPA00378"/>
<feature type="transmembrane region" description="Helical" evidence="1">
    <location>
        <begin position="426"/>
        <end position="444"/>
    </location>
</feature>
<dbReference type="HOGENOM" id="CLU_345048_0_0_7"/>
<dbReference type="KEGG" id="dsa:Desal_3646"/>
<evidence type="ECO:0000313" key="4">
    <source>
        <dbReference type="EMBL" id="ACS81692.1"/>
    </source>
</evidence>
<feature type="transmembrane region" description="Helical" evidence="1">
    <location>
        <begin position="343"/>
        <end position="367"/>
    </location>
</feature>
<feature type="transmembrane region" description="Helical" evidence="1">
    <location>
        <begin position="16"/>
        <end position="36"/>
    </location>
</feature>
<feature type="transmembrane region" description="Helical" evidence="1">
    <location>
        <begin position="397"/>
        <end position="420"/>
    </location>
</feature>
<feature type="transmembrane region" description="Helical" evidence="1">
    <location>
        <begin position="212"/>
        <end position="231"/>
    </location>
</feature>
<sequence length="705" mass="78166">MNTHAESSKADCFSGWKAYVLFALMSFLFAFALRCVDLPKWDNPAFMIDGEYILGTHDAYAWLAGAKGVGRAVSNPMAGLVKTIGELTGAPYGNIAFWLPAVFAGFTAIAAFSWGMLVAGPWIGLCAGVFATSIPLFYFRTRLSYYDTDLVTLLFPLLISVLLAYWVSRGIRNSWLPSTTKTDSFQPSISEYIIPIVAGGCVSYGRLWHGDVFLFGLFALFASIFLVLLCGYKESKATLLKGITAFSLAAMLGWVGILLSVFLIIFSEKKEFKCHRFLGSIYLYLLVIFLVLIFSDAGVKFIFLWSKIQSYLKPVSDVVVKSAAQIHYPSIGQSVIEVQNVKLVALLGDLTGSMYLSCFGLLGFLFLLAKRPYVLLLLPFALMTAAAVKLGGRFAMFGGVVLGLGGSYFLYWLMVSFLTLGKKQRVCAAIAPIFLIALLMLNVFPQYKRAMPTPIIYQEHARALKAMSTISPAESTFWTWWDWGYVTMYYTGKKSFADGSNHGGTTLFPLAFAYTTPSFMQANQFIKYSASHNGVPATAWNKMDVKDVVNLVRSFGFKNYEFKDTPKQYIIASWADVRLAYWILYYGSCNLLNGQGVHPNISAVRSGFNLDREVGRVTFDDGNALPLSGYAVASLGVGESNIYPQSAGPFLVYNSYLNYGYLVDDLAKNSLLFRLLLMDPAAPEINGRFKLVYEGFPMIRIYEVL</sequence>
<organism evidence="4 5">
    <name type="scientific">Maridesulfovibrio salexigens (strain ATCC 14822 / DSM 2638 / NCIMB 8403 / VKM B-1763)</name>
    <name type="common">Desulfovibrio salexigens</name>
    <dbReference type="NCBI Taxonomy" id="526222"/>
    <lineage>
        <taxon>Bacteria</taxon>
        <taxon>Pseudomonadati</taxon>
        <taxon>Thermodesulfobacteriota</taxon>
        <taxon>Desulfovibrionia</taxon>
        <taxon>Desulfovibrionales</taxon>
        <taxon>Desulfovibrionaceae</taxon>
        <taxon>Maridesulfovibrio</taxon>
    </lineage>
</organism>
<dbReference type="Pfam" id="PF21436">
    <property type="entry name" value="STT3-PglB_core"/>
    <property type="match status" value="1"/>
</dbReference>
<keyword evidence="1" id="KW-1133">Transmembrane helix</keyword>
<dbReference type="Proteomes" id="UP000002601">
    <property type="component" value="Chromosome"/>
</dbReference>
<accession>C6BTY3</accession>
<dbReference type="EMBL" id="CP001649">
    <property type="protein sequence ID" value="ACS81692.1"/>
    <property type="molecule type" value="Genomic_DNA"/>
</dbReference>
<dbReference type="eggNOG" id="COG1287">
    <property type="taxonomic scope" value="Bacteria"/>
</dbReference>
<dbReference type="AlphaFoldDB" id="C6BTY3"/>
<feature type="domain" description="Oligosaccharyl transferase STT3 N-terminal" evidence="2">
    <location>
        <begin position="94"/>
        <end position="413"/>
    </location>
</feature>
<feature type="transmembrane region" description="Helical" evidence="1">
    <location>
        <begin position="150"/>
        <end position="168"/>
    </location>
</feature>
<feature type="transmembrane region" description="Helical" evidence="1">
    <location>
        <begin position="120"/>
        <end position="138"/>
    </location>
</feature>
<keyword evidence="1" id="KW-0812">Transmembrane</keyword>
<dbReference type="InterPro" id="IPR048999">
    <property type="entry name" value="STT3-PglB_core"/>
</dbReference>
<dbReference type="GO" id="GO:0016020">
    <property type="term" value="C:membrane"/>
    <property type="evidence" value="ECO:0007669"/>
    <property type="project" value="InterPro"/>
</dbReference>
<keyword evidence="5" id="KW-1185">Reference proteome</keyword>
<dbReference type="STRING" id="526222.Desal_3646"/>
<dbReference type="Gene3D" id="3.40.1380.40">
    <property type="match status" value="1"/>
</dbReference>
<dbReference type="CAZy" id="GT66">
    <property type="family name" value="Glycosyltransferase Family 66"/>
</dbReference>
<reference evidence="4 5" key="1">
    <citation type="submission" date="2009-06" db="EMBL/GenBank/DDBJ databases">
        <title>Complete sequence of Desulfovibrio salexigens DSM 2638.</title>
        <authorList>
            <consortium name="US DOE Joint Genome Institute"/>
            <person name="Lucas S."/>
            <person name="Copeland A."/>
            <person name="Lapidus A."/>
            <person name="Glavina del Rio T."/>
            <person name="Tice H."/>
            <person name="Bruce D."/>
            <person name="Goodwin L."/>
            <person name="Pitluck S."/>
            <person name="Munk A.C."/>
            <person name="Brettin T."/>
            <person name="Detter J.C."/>
            <person name="Han C."/>
            <person name="Tapia R."/>
            <person name="Larimer F."/>
            <person name="Land M."/>
            <person name="Hauser L."/>
            <person name="Kyrpides N."/>
            <person name="Anderson I."/>
            <person name="Wall J.D."/>
            <person name="Arkin A.P."/>
            <person name="Dehal P."/>
            <person name="Chivian D."/>
            <person name="Giles B."/>
            <person name="Hazen T.C."/>
        </authorList>
    </citation>
    <scope>NUCLEOTIDE SEQUENCE [LARGE SCALE GENOMIC DNA]</scope>
    <source>
        <strain evidence="5">ATCC 14822 / DSM 2638 / NCIMB 8403 / VKM B-1763</strain>
    </source>
</reference>
<keyword evidence="1" id="KW-0472">Membrane</keyword>
<evidence type="ECO:0000256" key="1">
    <source>
        <dbReference type="SAM" id="Phobius"/>
    </source>
</evidence>
<evidence type="ECO:0008006" key="6">
    <source>
        <dbReference type="Google" id="ProtNLM"/>
    </source>
</evidence>
<evidence type="ECO:0000259" key="2">
    <source>
        <dbReference type="Pfam" id="PF02516"/>
    </source>
</evidence>
<feature type="domain" description="STT3/PglB/AglB core" evidence="3">
    <location>
        <begin position="475"/>
        <end position="591"/>
    </location>
</feature>
<feature type="transmembrane region" description="Helical" evidence="1">
    <location>
        <begin position="243"/>
        <end position="266"/>
    </location>
</feature>
<gene>
    <name evidence="4" type="ordered locus">Desal_3646</name>
</gene>
<name>C6BTY3_MARSD</name>
<feature type="transmembrane region" description="Helical" evidence="1">
    <location>
        <begin position="95"/>
        <end position="114"/>
    </location>
</feature>
<dbReference type="Pfam" id="PF02516">
    <property type="entry name" value="STT3"/>
    <property type="match status" value="1"/>
</dbReference>
<feature type="transmembrane region" description="Helical" evidence="1">
    <location>
        <begin position="281"/>
        <end position="303"/>
    </location>
</feature>